<name>A0A6S6QM76_9HYPH</name>
<dbReference type="AlphaFoldDB" id="A0A6S6QM76"/>
<dbReference type="EMBL" id="AP023361">
    <property type="protein sequence ID" value="BCJ90029.1"/>
    <property type="molecule type" value="Genomic_DNA"/>
</dbReference>
<evidence type="ECO:0000256" key="1">
    <source>
        <dbReference type="SAM" id="MobiDB-lite"/>
    </source>
</evidence>
<keyword evidence="3" id="KW-1185">Reference proteome</keyword>
<proteinExistence type="predicted"/>
<gene>
    <name evidence="2" type="ORF">IZ6_07640</name>
</gene>
<feature type="region of interest" description="Disordered" evidence="1">
    <location>
        <begin position="269"/>
        <end position="297"/>
    </location>
</feature>
<evidence type="ECO:0000313" key="2">
    <source>
        <dbReference type="EMBL" id="BCJ90029.1"/>
    </source>
</evidence>
<accession>A0A6S6QM76</accession>
<evidence type="ECO:0000313" key="3">
    <source>
        <dbReference type="Proteomes" id="UP000515317"/>
    </source>
</evidence>
<sequence length="318" mass="35422">MDIEELLSWAVNDELPKAAALEIAKKGGYSRGTDATASNWSQSLASCDNSHGVVPDFFAMRPPHPDALTISEAMRALDEAAIELPDDYNPIADLGLDEDEMREFVGKAKQMGLVFGQDGQLRLKRGMWRFVIMNAALGHRPPWETEKPKRSIMKGPNGKPLWFRQVDVPYTDDKGLLKSNIIEVNGYDAKNGRPFPDAYRKYEYSNDPVIAAAERLEYEMWAYALASLSEALEGALDDVALLPFDIPFRPWEDAPAQPANHKRILDDLRPVQPIPGRPDSMARPGPPPRDKKLKRTKNMEAFGKAIKGALSKGKKVPV</sequence>
<dbReference type="KEGG" id="tso:IZ6_07640"/>
<dbReference type="Proteomes" id="UP000515317">
    <property type="component" value="Chromosome"/>
</dbReference>
<organism evidence="2 3">
    <name type="scientific">Terrihabitans soli</name>
    <dbReference type="NCBI Taxonomy" id="708113"/>
    <lineage>
        <taxon>Bacteria</taxon>
        <taxon>Pseudomonadati</taxon>
        <taxon>Pseudomonadota</taxon>
        <taxon>Alphaproteobacteria</taxon>
        <taxon>Hyphomicrobiales</taxon>
        <taxon>Terrihabitans</taxon>
    </lineage>
</organism>
<dbReference type="RefSeq" id="WP_222876690.1">
    <property type="nucleotide sequence ID" value="NZ_AP023361.1"/>
</dbReference>
<protein>
    <submittedName>
        <fullName evidence="2">Uncharacterized protein</fullName>
    </submittedName>
</protein>
<reference evidence="2 3" key="1">
    <citation type="submission" date="2020-08" db="EMBL/GenBank/DDBJ databases">
        <title>Genome sequence of Rhizobiales bacterium strain IZ6.</title>
        <authorList>
            <person name="Nakai R."/>
            <person name="Naganuma T."/>
        </authorList>
    </citation>
    <scope>NUCLEOTIDE SEQUENCE [LARGE SCALE GENOMIC DNA]</scope>
    <source>
        <strain evidence="2 3">IZ6</strain>
    </source>
</reference>